<feature type="compositionally biased region" description="Polar residues" evidence="1">
    <location>
        <begin position="1"/>
        <end position="13"/>
    </location>
</feature>
<feature type="region of interest" description="Disordered" evidence="1">
    <location>
        <begin position="124"/>
        <end position="181"/>
    </location>
</feature>
<dbReference type="EMBL" id="JBAWTH010000080">
    <property type="protein sequence ID" value="KAL2279045.1"/>
    <property type="molecule type" value="Genomic_DNA"/>
</dbReference>
<accession>A0ABR4E9F2</accession>
<feature type="compositionally biased region" description="Basic and acidic residues" evidence="1">
    <location>
        <begin position="153"/>
        <end position="163"/>
    </location>
</feature>
<dbReference type="Proteomes" id="UP001600888">
    <property type="component" value="Unassembled WGS sequence"/>
</dbReference>
<feature type="compositionally biased region" description="Basic and acidic residues" evidence="1">
    <location>
        <begin position="17"/>
        <end position="30"/>
    </location>
</feature>
<gene>
    <name evidence="2" type="ORF">FJTKL_14023</name>
</gene>
<name>A0ABR4E9F2_9PEZI</name>
<feature type="compositionally biased region" description="Acidic residues" evidence="1">
    <location>
        <begin position="169"/>
        <end position="178"/>
    </location>
</feature>
<reference evidence="2 3" key="1">
    <citation type="submission" date="2024-03" db="EMBL/GenBank/DDBJ databases">
        <title>A high-quality draft genome sequence of Diaporthe vaccinii, a causative agent of upright dieback and viscid rot disease in cranberry plants.</title>
        <authorList>
            <person name="Sarrasin M."/>
            <person name="Lang B.F."/>
            <person name="Burger G."/>
        </authorList>
    </citation>
    <scope>NUCLEOTIDE SEQUENCE [LARGE SCALE GENOMIC DNA]</scope>
    <source>
        <strain evidence="2 3">IS7</strain>
    </source>
</reference>
<sequence>MKNFKMSSGSSSPAVPWREEVDREMERPDDGYWDDDDVNPDGEDAGASARPRGESLLESGARYVAVMTQLAEFFGDRDETFLSNLCARGADRPDLCREYPLPADGSDISDSGHIEEWNARVLHSEGEDKDDVSYSEGEHGVKLAPSEDEDRDDISHSEGEHRVKLAPSEDGEGQEQEETSVVWQPLSLLGHSVEWPADGFSDDDPATVYVADIYLSYRNRCVNKLGPEDITIFRTPDAEDTDFRPFQQVLRCGDDVAGTNFHFQNPDRPKGHVMGKADFSKFGLHIIIQALRDAVSDYEDTVSIPSHRQTIDRINASNGAINFERHLEDRLTCYVFVEPYTPEGIRSAMSALQAAARYSSSGRVLFYAHPMTFAARKGRFGALLDVHPIIGWEC</sequence>
<proteinExistence type="predicted"/>
<feature type="compositionally biased region" description="Acidic residues" evidence="1">
    <location>
        <begin position="31"/>
        <end position="44"/>
    </location>
</feature>
<evidence type="ECO:0000256" key="1">
    <source>
        <dbReference type="SAM" id="MobiDB-lite"/>
    </source>
</evidence>
<comment type="caution">
    <text evidence="2">The sequence shown here is derived from an EMBL/GenBank/DDBJ whole genome shotgun (WGS) entry which is preliminary data.</text>
</comment>
<evidence type="ECO:0000313" key="2">
    <source>
        <dbReference type="EMBL" id="KAL2279045.1"/>
    </source>
</evidence>
<evidence type="ECO:0000313" key="3">
    <source>
        <dbReference type="Proteomes" id="UP001600888"/>
    </source>
</evidence>
<protein>
    <submittedName>
        <fullName evidence="2">Uncharacterized protein</fullName>
    </submittedName>
</protein>
<keyword evidence="3" id="KW-1185">Reference proteome</keyword>
<organism evidence="2 3">
    <name type="scientific">Diaporthe vaccinii</name>
    <dbReference type="NCBI Taxonomy" id="105482"/>
    <lineage>
        <taxon>Eukaryota</taxon>
        <taxon>Fungi</taxon>
        <taxon>Dikarya</taxon>
        <taxon>Ascomycota</taxon>
        <taxon>Pezizomycotina</taxon>
        <taxon>Sordariomycetes</taxon>
        <taxon>Sordariomycetidae</taxon>
        <taxon>Diaporthales</taxon>
        <taxon>Diaporthaceae</taxon>
        <taxon>Diaporthe</taxon>
        <taxon>Diaporthe eres species complex</taxon>
    </lineage>
</organism>
<feature type="region of interest" description="Disordered" evidence="1">
    <location>
        <begin position="1"/>
        <end position="55"/>
    </location>
</feature>